<sequence length="172" mass="18759">MNNITVAQLKAHLKSAVVRFLETDMISHGDEIISKMTVKNPPKGVMSYGSIVFDLTEKAIPYAPSRTITASFDSADMYGDMDKAVEDAVFQYLNNVGAESIALIPGHEVVKSGVGFEVTVRDGDIILYNASMKVPANMKEGLDAAFDQAVDLAMVVKYKRMVSDRSFDSVVI</sequence>
<accession>A0A514TVU3</accession>
<protein>
    <submittedName>
        <fullName evidence="1">Uncharacterized protein</fullName>
    </submittedName>
</protein>
<evidence type="ECO:0000313" key="2">
    <source>
        <dbReference type="Proteomes" id="UP000319658"/>
    </source>
</evidence>
<dbReference type="Proteomes" id="UP000319658">
    <property type="component" value="Segment"/>
</dbReference>
<dbReference type="EMBL" id="MN102098">
    <property type="protein sequence ID" value="QDJ97152.1"/>
    <property type="molecule type" value="Genomic_DNA"/>
</dbReference>
<reference evidence="1 2" key="1">
    <citation type="submission" date="2019-06" db="EMBL/GenBank/DDBJ databases">
        <title>Complete genome sequence of Aeromonas hydrophila bacteriophage D3.</title>
        <authorList>
            <person name="Rai S."/>
            <person name="Tyagi A."/>
            <person name="Kumar N."/>
            <person name="Singh N."/>
        </authorList>
    </citation>
    <scope>NUCLEOTIDE SEQUENCE [LARGE SCALE GENOMIC DNA]</scope>
</reference>
<organism evidence="1 2">
    <name type="scientific">Aeromonas phage D3</name>
    <dbReference type="NCBI Taxonomy" id="2593327"/>
    <lineage>
        <taxon>Viruses</taxon>
        <taxon>Duplodnaviria</taxon>
        <taxon>Heunggongvirae</taxon>
        <taxon>Uroviricota</taxon>
        <taxon>Caudoviricetes</taxon>
        <taxon>Chimalliviridae</taxon>
        <taxon>Ludhianavirus</taxon>
        <taxon>Ludhianavirus D3</taxon>
    </lineage>
</organism>
<evidence type="ECO:0000313" key="1">
    <source>
        <dbReference type="EMBL" id="QDJ97152.1"/>
    </source>
</evidence>
<proteinExistence type="predicted"/>
<keyword evidence="2" id="KW-1185">Reference proteome</keyword>
<name>A0A514TVU3_9CAUD</name>
<gene>
    <name evidence="1" type="ORF">D3_0154</name>
</gene>